<comment type="caution">
    <text evidence="1">The sequence shown here is derived from an EMBL/GenBank/DDBJ whole genome shotgun (WGS) entry which is preliminary data.</text>
</comment>
<name>A0A1S1P5F6_METEX</name>
<dbReference type="Proteomes" id="UP000180215">
    <property type="component" value="Unassembled WGS sequence"/>
</dbReference>
<evidence type="ECO:0000313" key="2">
    <source>
        <dbReference type="Proteomes" id="UP000180215"/>
    </source>
</evidence>
<gene>
    <name evidence="1" type="ORF">BK022_12445</name>
</gene>
<protein>
    <submittedName>
        <fullName evidence="1">Uncharacterized protein</fullName>
    </submittedName>
</protein>
<proteinExistence type="predicted"/>
<organism evidence="1 2">
    <name type="scientific">Methylorubrum extorquens</name>
    <name type="common">Methylobacterium dichloromethanicum</name>
    <name type="synonym">Methylobacterium extorquens</name>
    <dbReference type="NCBI Taxonomy" id="408"/>
    <lineage>
        <taxon>Bacteria</taxon>
        <taxon>Pseudomonadati</taxon>
        <taxon>Pseudomonadota</taxon>
        <taxon>Alphaproteobacteria</taxon>
        <taxon>Hyphomicrobiales</taxon>
        <taxon>Methylobacteriaceae</taxon>
        <taxon>Methylorubrum</taxon>
    </lineage>
</organism>
<evidence type="ECO:0000313" key="1">
    <source>
        <dbReference type="EMBL" id="OHV16407.1"/>
    </source>
</evidence>
<sequence length="75" mass="8424">MFFVEPKDQGGLRFQTLRVAVAARGLGRDLPLLSEVLMPTDRAGRPDTEAFGRLTPRCTRFNRGDYTLAQIDRQG</sequence>
<dbReference type="AlphaFoldDB" id="A0A1S1P5F6"/>
<reference evidence="1 2" key="1">
    <citation type="submission" date="2016-10" db="EMBL/GenBank/DDBJ databases">
        <title>Draft genome sequence of Methylobacterium extorquens CP3, a seed endophyte of Crotalaria pumila with plant growth-promoting and metal tolerance properties.</title>
        <authorList>
            <person name="Sanchez-Lopez A.S."/>
            <person name="Van Hamme J.D."/>
            <person name="Thijs S."/>
            <person name="Mcammond B.M."/>
            <person name="Stevens V."/>
            <person name="Gonzalez-Chavez M.D.C."/>
            <person name="Vangronsveld J."/>
        </authorList>
    </citation>
    <scope>NUCLEOTIDE SEQUENCE [LARGE SCALE GENOMIC DNA]</scope>
    <source>
        <strain evidence="1 2">CP3</strain>
    </source>
</reference>
<accession>A0A1S1P5F6</accession>
<dbReference type="EMBL" id="MNAO01000131">
    <property type="protein sequence ID" value="OHV16407.1"/>
    <property type="molecule type" value="Genomic_DNA"/>
</dbReference>